<dbReference type="AlphaFoldDB" id="A0A1Y6ERY7"/>
<evidence type="ECO:0000259" key="12">
    <source>
        <dbReference type="Pfam" id="PF07715"/>
    </source>
</evidence>
<evidence type="ECO:0000256" key="1">
    <source>
        <dbReference type="ARBA" id="ARBA00004571"/>
    </source>
</evidence>
<evidence type="ECO:0000259" key="11">
    <source>
        <dbReference type="Pfam" id="PF00593"/>
    </source>
</evidence>
<dbReference type="InterPro" id="IPR010104">
    <property type="entry name" value="TonB_rcpt_bac"/>
</dbReference>
<evidence type="ECO:0000256" key="10">
    <source>
        <dbReference type="SAM" id="SignalP"/>
    </source>
</evidence>
<feature type="chain" id="PRO_5012531734" evidence="10">
    <location>
        <begin position="48"/>
        <end position="874"/>
    </location>
</feature>
<keyword evidence="5 9" id="KW-0798">TonB box</keyword>
<proteinExistence type="inferred from homology"/>
<gene>
    <name evidence="13" type="ORF">SAMN06297229_1178</name>
</gene>
<dbReference type="GO" id="GO:0009279">
    <property type="term" value="C:cell outer membrane"/>
    <property type="evidence" value="ECO:0007669"/>
    <property type="project" value="UniProtKB-SubCell"/>
</dbReference>
<keyword evidence="14" id="KW-1185">Reference proteome</keyword>
<keyword evidence="10" id="KW-0732">Signal</keyword>
<feature type="domain" description="TonB-dependent receptor plug" evidence="12">
    <location>
        <begin position="87"/>
        <end position="191"/>
    </location>
</feature>
<evidence type="ECO:0000313" key="14">
    <source>
        <dbReference type="Proteomes" id="UP000194450"/>
    </source>
</evidence>
<dbReference type="EMBL" id="FXWH01000001">
    <property type="protein sequence ID" value="SMQ65086.1"/>
    <property type="molecule type" value="Genomic_DNA"/>
</dbReference>
<dbReference type="Pfam" id="PF07715">
    <property type="entry name" value="Plug"/>
    <property type="match status" value="1"/>
</dbReference>
<keyword evidence="4 8" id="KW-0812">Transmembrane</keyword>
<dbReference type="InterPro" id="IPR036942">
    <property type="entry name" value="Beta-barrel_TonB_sf"/>
</dbReference>
<dbReference type="PANTHER" id="PTHR40980:SF4">
    <property type="entry name" value="TONB-DEPENDENT RECEPTOR-LIKE BETA-BARREL DOMAIN-CONTAINING PROTEIN"/>
    <property type="match status" value="1"/>
</dbReference>
<evidence type="ECO:0000256" key="8">
    <source>
        <dbReference type="PROSITE-ProRule" id="PRU01360"/>
    </source>
</evidence>
<evidence type="ECO:0000256" key="6">
    <source>
        <dbReference type="ARBA" id="ARBA00023136"/>
    </source>
</evidence>
<organism evidence="13 14">
    <name type="scientific">Pseudidiomarina planktonica</name>
    <dbReference type="NCBI Taxonomy" id="1323738"/>
    <lineage>
        <taxon>Bacteria</taxon>
        <taxon>Pseudomonadati</taxon>
        <taxon>Pseudomonadota</taxon>
        <taxon>Gammaproteobacteria</taxon>
        <taxon>Alteromonadales</taxon>
        <taxon>Idiomarinaceae</taxon>
        <taxon>Pseudidiomarina</taxon>
    </lineage>
</organism>
<dbReference type="PROSITE" id="PS52016">
    <property type="entry name" value="TONB_DEPENDENT_REC_3"/>
    <property type="match status" value="1"/>
</dbReference>
<feature type="signal peptide" evidence="10">
    <location>
        <begin position="1"/>
        <end position="47"/>
    </location>
</feature>
<protein>
    <submittedName>
        <fullName evidence="13">TonB-dependent receptor</fullName>
    </submittedName>
</protein>
<evidence type="ECO:0000256" key="3">
    <source>
        <dbReference type="ARBA" id="ARBA00022452"/>
    </source>
</evidence>
<keyword evidence="7 8" id="KW-0998">Cell outer membrane</keyword>
<dbReference type="SUPFAM" id="SSF56935">
    <property type="entry name" value="Porins"/>
    <property type="match status" value="1"/>
</dbReference>
<keyword evidence="6 8" id="KW-0472">Membrane</keyword>
<feature type="domain" description="TonB-dependent receptor-like beta-barrel" evidence="11">
    <location>
        <begin position="397"/>
        <end position="840"/>
    </location>
</feature>
<dbReference type="Proteomes" id="UP000194450">
    <property type="component" value="Unassembled WGS sequence"/>
</dbReference>
<comment type="similarity">
    <text evidence="8 9">Belongs to the TonB-dependent receptor family.</text>
</comment>
<dbReference type="Gene3D" id="2.40.170.20">
    <property type="entry name" value="TonB-dependent receptor, beta-barrel domain"/>
    <property type="match status" value="1"/>
</dbReference>
<evidence type="ECO:0000256" key="9">
    <source>
        <dbReference type="RuleBase" id="RU003357"/>
    </source>
</evidence>
<keyword evidence="2 8" id="KW-0813">Transport</keyword>
<keyword evidence="3 8" id="KW-1134">Transmembrane beta strand</keyword>
<reference evidence="14" key="1">
    <citation type="submission" date="2017-04" db="EMBL/GenBank/DDBJ databases">
        <authorList>
            <person name="Varghese N."/>
            <person name="Submissions S."/>
        </authorList>
    </citation>
    <scope>NUCLEOTIDE SEQUENCE [LARGE SCALE GENOMIC DNA]</scope>
</reference>
<dbReference type="NCBIfam" id="TIGR01782">
    <property type="entry name" value="TonB-Xanth-Caul"/>
    <property type="match status" value="1"/>
</dbReference>
<comment type="subcellular location">
    <subcellularLocation>
        <location evidence="1 8">Cell outer membrane</location>
        <topology evidence="1 8">Multi-pass membrane protein</topology>
    </subcellularLocation>
</comment>
<dbReference type="InterPro" id="IPR039426">
    <property type="entry name" value="TonB-dep_rcpt-like"/>
</dbReference>
<evidence type="ECO:0000256" key="7">
    <source>
        <dbReference type="ARBA" id="ARBA00023237"/>
    </source>
</evidence>
<sequence length="874" mass="97099">MSFKMLKVATLTGTENEDQSKMGNTMKKTYLAYAIALSCSAITSAHAAPLQQAQTEQTEAEAKQDESLEEVITIGYRDSVKRAVQQQRESGGIINVLKKDDMGKLQDDSVSDALQRIPGLSVERDQGEGRFIRIRGLAPDLNSVSYNGTVLAAPEAGRRAVALDVIPSDLLESIVVNKTLTPDIAAGSLGGNIELKSMTAFDREGSFYSIGADIGYNQQASETNPKVSGVFSNTFDLGGKKDSFGVAFAGSHQERSFTTDNVETGGGWDFDEPGLEEFEHRAYAVTRERTGLALNLDYRPSDTSEYYFRSLYSEFADTEIRQGLITEFADPQLQDATGAGEIARELKDRKETQEIKAFVLGTEQTVGEWQLTLEAGTSEAGESQPFAIGGAKFVQEFDDGLGFSGVKKLELLAPDTAYQAEGYELDEVEVSNAETEETEKNVKFDLAYDWLQPSYQATFKFGGKVSQREKTAQEDIYIYSDFEDLGVTELTLADYQSGPVDYGLGTFGPGIDAGALWQLLEPFDRDDFYDEVESRIASYGIEEDITAGYFMFDVGFNQWQVIAGARYEHETRTANGSRYNDETETFTPEYAKFSDSSWLPSVVARYDVSDATIVRAAFSTGLVRPSFEQVRPSYFLENDDGDLKAEFGNPELESLTSTNLDFGIEHYNEALGVVSVMLFYKDIENFVYEADVAGRPGYEAFDEAVTFINGDDAHLYGLEFNLVHELKGFNSWLDNVLVSTNVTLTDSEATVDWLDDGELQTRDIPLPSQSDTTANVALGYENDVMSLRLAANFKSEYLAELGDVEDSRYDIIEDDNLTLDFSAKWMVNEYVNISFAANNLTDEPYYVYTGQRRYNAQYESYGRSFTLGIQLINW</sequence>
<evidence type="ECO:0000256" key="4">
    <source>
        <dbReference type="ARBA" id="ARBA00022692"/>
    </source>
</evidence>
<dbReference type="InterPro" id="IPR000531">
    <property type="entry name" value="Beta-barrel_TonB"/>
</dbReference>
<dbReference type="InterPro" id="IPR037066">
    <property type="entry name" value="Plug_dom_sf"/>
</dbReference>
<keyword evidence="13" id="KW-0675">Receptor</keyword>
<evidence type="ECO:0000256" key="5">
    <source>
        <dbReference type="ARBA" id="ARBA00023077"/>
    </source>
</evidence>
<dbReference type="PANTHER" id="PTHR40980">
    <property type="entry name" value="PLUG DOMAIN-CONTAINING PROTEIN"/>
    <property type="match status" value="1"/>
</dbReference>
<evidence type="ECO:0000313" key="13">
    <source>
        <dbReference type="EMBL" id="SMQ65086.1"/>
    </source>
</evidence>
<accession>A0A1Y6ERY7</accession>
<dbReference type="InterPro" id="IPR012910">
    <property type="entry name" value="Plug_dom"/>
</dbReference>
<dbReference type="Pfam" id="PF00593">
    <property type="entry name" value="TonB_dep_Rec_b-barrel"/>
    <property type="match status" value="1"/>
</dbReference>
<dbReference type="Gene3D" id="2.170.130.10">
    <property type="entry name" value="TonB-dependent receptor, plug domain"/>
    <property type="match status" value="1"/>
</dbReference>
<dbReference type="CDD" id="cd01347">
    <property type="entry name" value="ligand_gated_channel"/>
    <property type="match status" value="1"/>
</dbReference>
<evidence type="ECO:0000256" key="2">
    <source>
        <dbReference type="ARBA" id="ARBA00022448"/>
    </source>
</evidence>
<name>A0A1Y6ERY7_9GAMM</name>